<proteinExistence type="predicted"/>
<reference evidence="1" key="1">
    <citation type="submission" date="2020-11" db="EMBL/GenBank/DDBJ databases">
        <authorList>
            <consortium name="DOE Joint Genome Institute"/>
            <person name="Ahrendt S."/>
            <person name="Riley R."/>
            <person name="Andreopoulos W."/>
            <person name="Labutti K."/>
            <person name="Pangilinan J."/>
            <person name="Ruiz-Duenas F.J."/>
            <person name="Barrasa J.M."/>
            <person name="Sanchez-Garcia M."/>
            <person name="Camarero S."/>
            <person name="Miyauchi S."/>
            <person name="Serrano A."/>
            <person name="Linde D."/>
            <person name="Babiker R."/>
            <person name="Drula E."/>
            <person name="Ayuso-Fernandez I."/>
            <person name="Pacheco R."/>
            <person name="Padilla G."/>
            <person name="Ferreira P."/>
            <person name="Barriuso J."/>
            <person name="Kellner H."/>
            <person name="Castanera R."/>
            <person name="Alfaro M."/>
            <person name="Ramirez L."/>
            <person name="Pisabarro A.G."/>
            <person name="Kuo A."/>
            <person name="Tritt A."/>
            <person name="Lipzen A."/>
            <person name="He G."/>
            <person name="Yan M."/>
            <person name="Ng V."/>
            <person name="Cullen D."/>
            <person name="Martin F."/>
            <person name="Rosso M.-N."/>
            <person name="Henrissat B."/>
            <person name="Hibbett D."/>
            <person name="Martinez A.T."/>
            <person name="Grigoriev I.V."/>
        </authorList>
    </citation>
    <scope>NUCLEOTIDE SEQUENCE</scope>
    <source>
        <strain evidence="1">MF-IS2</strain>
    </source>
</reference>
<name>A0A9P5WXZ6_9AGAR</name>
<gene>
    <name evidence="1" type="ORF">P691DRAFT_596619</name>
</gene>
<organism evidence="1 2">
    <name type="scientific">Macrolepiota fuliginosa MF-IS2</name>
    <dbReference type="NCBI Taxonomy" id="1400762"/>
    <lineage>
        <taxon>Eukaryota</taxon>
        <taxon>Fungi</taxon>
        <taxon>Dikarya</taxon>
        <taxon>Basidiomycota</taxon>
        <taxon>Agaricomycotina</taxon>
        <taxon>Agaricomycetes</taxon>
        <taxon>Agaricomycetidae</taxon>
        <taxon>Agaricales</taxon>
        <taxon>Agaricineae</taxon>
        <taxon>Agaricaceae</taxon>
        <taxon>Macrolepiota</taxon>
    </lineage>
</organism>
<sequence>MNRSLTCDLIKPSPVFRNSFAEDHPTCFGHRQICACQNPCSNCEPMSPIDSSNSTITNYKHISSSTLLSAPLSWLPGRHNFDSEDPFVDPPSRVRGIGDFMENPLLGGLDLVIPNPLAGTWSLYKSWKRTPVLCPQVVISESPPSFQCSDVYDARVSSWCFRPPIPRTLHVAIPGDLVSPGLRSGLFLPAFTSSPRVSLAQEETARSQPTARLTPGGPVFLSPSPGFRGSRVVLGMNKLQGLRELLAVLDEAVVDIAECDLILGEDRYSQWHGLNWEDLGECVRRF</sequence>
<protein>
    <submittedName>
        <fullName evidence="1">Uncharacterized protein</fullName>
    </submittedName>
</protein>
<accession>A0A9P5WXZ6</accession>
<dbReference type="Proteomes" id="UP000807342">
    <property type="component" value="Unassembled WGS sequence"/>
</dbReference>
<comment type="caution">
    <text evidence="1">The sequence shown here is derived from an EMBL/GenBank/DDBJ whole genome shotgun (WGS) entry which is preliminary data.</text>
</comment>
<evidence type="ECO:0000313" key="2">
    <source>
        <dbReference type="Proteomes" id="UP000807342"/>
    </source>
</evidence>
<dbReference type="OrthoDB" id="3060346at2759"/>
<keyword evidence="2" id="KW-1185">Reference proteome</keyword>
<evidence type="ECO:0000313" key="1">
    <source>
        <dbReference type="EMBL" id="KAF9441168.1"/>
    </source>
</evidence>
<dbReference type="EMBL" id="MU152027">
    <property type="protein sequence ID" value="KAF9441168.1"/>
    <property type="molecule type" value="Genomic_DNA"/>
</dbReference>
<dbReference type="AlphaFoldDB" id="A0A9P5WXZ6"/>